<comment type="caution">
    <text evidence="1">The sequence shown here is derived from an EMBL/GenBank/DDBJ whole genome shotgun (WGS) entry which is preliminary data.</text>
</comment>
<evidence type="ECO:0000313" key="2">
    <source>
        <dbReference type="Proteomes" id="UP001281003"/>
    </source>
</evidence>
<gene>
    <name evidence="1" type="ORF">B0T20DRAFT_364658</name>
</gene>
<proteinExistence type="predicted"/>
<evidence type="ECO:0000313" key="1">
    <source>
        <dbReference type="EMBL" id="KAK3388646.1"/>
    </source>
</evidence>
<feature type="non-terminal residue" evidence="1">
    <location>
        <position position="1"/>
    </location>
</feature>
<accession>A0AAE0NVX8</accession>
<reference evidence="1" key="1">
    <citation type="journal article" date="2023" name="Mol. Phylogenet. Evol.">
        <title>Genome-scale phylogeny and comparative genomics of the fungal order Sordariales.</title>
        <authorList>
            <person name="Hensen N."/>
            <person name="Bonometti L."/>
            <person name="Westerberg I."/>
            <person name="Brannstrom I.O."/>
            <person name="Guillou S."/>
            <person name="Cros-Aarteil S."/>
            <person name="Calhoun S."/>
            <person name="Haridas S."/>
            <person name="Kuo A."/>
            <person name="Mondo S."/>
            <person name="Pangilinan J."/>
            <person name="Riley R."/>
            <person name="LaButti K."/>
            <person name="Andreopoulos B."/>
            <person name="Lipzen A."/>
            <person name="Chen C."/>
            <person name="Yan M."/>
            <person name="Daum C."/>
            <person name="Ng V."/>
            <person name="Clum A."/>
            <person name="Steindorff A."/>
            <person name="Ohm R.A."/>
            <person name="Martin F."/>
            <person name="Silar P."/>
            <person name="Natvig D.O."/>
            <person name="Lalanne C."/>
            <person name="Gautier V."/>
            <person name="Ament-Velasquez S.L."/>
            <person name="Kruys A."/>
            <person name="Hutchinson M.I."/>
            <person name="Powell A.J."/>
            <person name="Barry K."/>
            <person name="Miller A.N."/>
            <person name="Grigoriev I.V."/>
            <person name="Debuchy R."/>
            <person name="Gladieux P."/>
            <person name="Hiltunen Thoren M."/>
            <person name="Johannesson H."/>
        </authorList>
    </citation>
    <scope>NUCLEOTIDE SEQUENCE</scope>
    <source>
        <strain evidence="1">FGSC 1904</strain>
    </source>
</reference>
<protein>
    <submittedName>
        <fullName evidence="1">Uncharacterized protein</fullName>
    </submittedName>
</protein>
<keyword evidence="2" id="KW-1185">Reference proteome</keyword>
<dbReference type="Proteomes" id="UP001281003">
    <property type="component" value="Unassembled WGS sequence"/>
</dbReference>
<name>A0AAE0NVX8_SORBR</name>
<reference evidence="1" key="2">
    <citation type="submission" date="2023-07" db="EMBL/GenBank/DDBJ databases">
        <authorList>
            <consortium name="Lawrence Berkeley National Laboratory"/>
            <person name="Haridas S."/>
            <person name="Hensen N."/>
            <person name="Bonometti L."/>
            <person name="Westerberg I."/>
            <person name="Brannstrom I.O."/>
            <person name="Guillou S."/>
            <person name="Cros-Aarteil S."/>
            <person name="Calhoun S."/>
            <person name="Kuo A."/>
            <person name="Mondo S."/>
            <person name="Pangilinan J."/>
            <person name="Riley R."/>
            <person name="LaButti K."/>
            <person name="Andreopoulos B."/>
            <person name="Lipzen A."/>
            <person name="Chen C."/>
            <person name="Yanf M."/>
            <person name="Daum C."/>
            <person name="Ng V."/>
            <person name="Clum A."/>
            <person name="Steindorff A."/>
            <person name="Ohm R."/>
            <person name="Martin F."/>
            <person name="Silar P."/>
            <person name="Natvig D."/>
            <person name="Lalanne C."/>
            <person name="Gautier V."/>
            <person name="Ament-velasquez S.L."/>
            <person name="Kruys A."/>
            <person name="Hutchinson M.I."/>
            <person name="Powell A.J."/>
            <person name="Barry K."/>
            <person name="Miller A.N."/>
            <person name="Grigoriev I.V."/>
            <person name="Debuchy R."/>
            <person name="Gladieux P."/>
            <person name="Thoren M.H."/>
            <person name="Johannesson H."/>
        </authorList>
    </citation>
    <scope>NUCLEOTIDE SEQUENCE</scope>
    <source>
        <strain evidence="1">FGSC 1904</strain>
    </source>
</reference>
<dbReference type="EMBL" id="JAUTDP010000015">
    <property type="protein sequence ID" value="KAK3388646.1"/>
    <property type="molecule type" value="Genomic_DNA"/>
</dbReference>
<dbReference type="AlphaFoldDB" id="A0AAE0NVX8"/>
<organism evidence="1 2">
    <name type="scientific">Sordaria brevicollis</name>
    <dbReference type="NCBI Taxonomy" id="83679"/>
    <lineage>
        <taxon>Eukaryota</taxon>
        <taxon>Fungi</taxon>
        <taxon>Dikarya</taxon>
        <taxon>Ascomycota</taxon>
        <taxon>Pezizomycotina</taxon>
        <taxon>Sordariomycetes</taxon>
        <taxon>Sordariomycetidae</taxon>
        <taxon>Sordariales</taxon>
        <taxon>Sordariaceae</taxon>
        <taxon>Sordaria</taxon>
    </lineage>
</organism>
<sequence>APRHDLLKLSFRVIPINKITREITQNMKVVPVNEQMEAKAREVVEQVVEIGIRKETAGLALTKLLSNFSYLYEWGKCKDKWVWVSVFLLKAMMEALKRMKEEAKEAKEAKESA</sequence>